<keyword evidence="1" id="KW-0732">Signal</keyword>
<dbReference type="InterPro" id="IPR026341">
    <property type="entry name" value="T9SS_type_B"/>
</dbReference>
<organism evidence="2 3">
    <name type="scientific">Bizionia hallyeonensis</name>
    <dbReference type="NCBI Taxonomy" id="1123757"/>
    <lineage>
        <taxon>Bacteria</taxon>
        <taxon>Pseudomonadati</taxon>
        <taxon>Bacteroidota</taxon>
        <taxon>Flavobacteriia</taxon>
        <taxon>Flavobacteriales</taxon>
        <taxon>Flavobacteriaceae</taxon>
        <taxon>Bizionia</taxon>
    </lineage>
</organism>
<sequence length="1107" mass="120886">MKKILCYTFLLCFVGVFSQQQASNWYFGENAGIQFAEDGTITALDDGQLNTVEGCSSISDGDGNLLFYTDGTFVYNRNHLVMSNGGDLSGHESSTQSAIVVPKPDDENIYYIFTVGSNQTLTGLKYSVVDMTLDSGRGAVTLKDEPLLSQCAEKIAAVLKDCQTGAIWVITFSNLQGAFNNPATADLDTFHAFEITDAGVNTTAVTSTFSPMNLGDARGYLKLSPDGTKVALANVDDGLYLFDFDVTTGTMSNSEIIPISGNNNQPYGAEFSPNSQILYVTASNDFFGGGDNNPNAHQSKLIQFDLTAADISDSALVLDNRNAYRSALQLGPDGKIYRSMAATYTQGLSFLSVINNPNMVGTDANYQHNAVSLGTNNSTQGLPPFIASFFTEKIDITNGVAEANNLLLCTGDTFTLIAEDIPGATYTWTLDNSPIPTPTPPNELFLNTGGDYSVFIEIPSNDCESKEGQAIVTFYDVPTINPALDLDIDACSGDLTTEFDLTTRDSDILGMQNASVFEVHYFESQMDADNNENEITGLFTNTMNPTPIFARIHNKNNPNCYETTAFEVEVFITPTANPIANQEWCDDDTDGNPYNGQTDINLLSFNSTVLNTQNPAEYSVSYYSSLANAESGTSPLANSYYNQTAFQEEIFVRVENDSNTDCYSTTSFIVTINPLPPAFNTSLIQCDEDGNMDGRTNFNLDEAFDALSGNSTTVSIEYYENSIDADSGTDMLDPLGYINTSNPEIVIAKIIDNTTLCYSLSELSLEVSTTQINNYQVPEVCDELDSEDGINTFDLNVITTAIQQDNTITFPVSYYANYNDALLEKNALSTPFNNTIPYNQTIYSRVENNNACYGIGEVSFTINPRPQLEADETVLYCLNTFPNTITLDAGILNDSANNYTYSWTSGQTTNNIAVNEVGTYTVTATNAFGCTKTRSITVEPSNIATIETINIQDALQSNNTITVIVSGEGEYEFALFDATGALYTAYQTSNEFTNVDAGIYTVSIRDVKNNCGIVEDMVSVIGFPNVFTPNGDGTNDTWNVQGVTAMFQPSTRVQIYNRFGKLLKELSPLNGGWDGTYNGEVMPNDDYWFSVKLKDGRIFKSHFTLKR</sequence>
<dbReference type="SUPFAM" id="SSF75011">
    <property type="entry name" value="3-carboxy-cis,cis-mucoante lactonizing enzyme"/>
    <property type="match status" value="1"/>
</dbReference>
<dbReference type="EMBL" id="JBHSLA010000005">
    <property type="protein sequence ID" value="MFC5196113.1"/>
    <property type="molecule type" value="Genomic_DNA"/>
</dbReference>
<evidence type="ECO:0000313" key="3">
    <source>
        <dbReference type="Proteomes" id="UP001596162"/>
    </source>
</evidence>
<dbReference type="Pfam" id="PF13585">
    <property type="entry name" value="CHU_C"/>
    <property type="match status" value="1"/>
</dbReference>
<protein>
    <submittedName>
        <fullName evidence="2">T9SS type B sorting domain-containing protein</fullName>
    </submittedName>
</protein>
<dbReference type="RefSeq" id="WP_376861347.1">
    <property type="nucleotide sequence ID" value="NZ_JBHSLA010000005.1"/>
</dbReference>
<accession>A0ABW0CA52</accession>
<gene>
    <name evidence="2" type="ORF">ACFPH8_12290</name>
</gene>
<feature type="chain" id="PRO_5046595945" evidence="1">
    <location>
        <begin position="23"/>
        <end position="1107"/>
    </location>
</feature>
<reference evidence="3" key="1">
    <citation type="journal article" date="2019" name="Int. J. Syst. Evol. Microbiol.">
        <title>The Global Catalogue of Microorganisms (GCM) 10K type strain sequencing project: providing services to taxonomists for standard genome sequencing and annotation.</title>
        <authorList>
            <consortium name="The Broad Institute Genomics Platform"/>
            <consortium name="The Broad Institute Genome Sequencing Center for Infectious Disease"/>
            <person name="Wu L."/>
            <person name="Ma J."/>
        </authorList>
    </citation>
    <scope>NUCLEOTIDE SEQUENCE [LARGE SCALE GENOMIC DNA]</scope>
    <source>
        <strain evidence="3">JCM 17978</strain>
    </source>
</reference>
<evidence type="ECO:0000256" key="1">
    <source>
        <dbReference type="SAM" id="SignalP"/>
    </source>
</evidence>
<feature type="signal peptide" evidence="1">
    <location>
        <begin position="1"/>
        <end position="22"/>
    </location>
</feature>
<proteinExistence type="predicted"/>
<keyword evidence="3" id="KW-1185">Reference proteome</keyword>
<name>A0ABW0CA52_9FLAO</name>
<dbReference type="NCBIfam" id="TIGR04131">
    <property type="entry name" value="Bac_Flav_CTERM"/>
    <property type="match status" value="1"/>
</dbReference>
<comment type="caution">
    <text evidence="2">The sequence shown here is derived from an EMBL/GenBank/DDBJ whole genome shotgun (WGS) entry which is preliminary data.</text>
</comment>
<dbReference type="Proteomes" id="UP001596162">
    <property type="component" value="Unassembled WGS sequence"/>
</dbReference>
<evidence type="ECO:0000313" key="2">
    <source>
        <dbReference type="EMBL" id="MFC5196113.1"/>
    </source>
</evidence>